<dbReference type="Gene3D" id="3.30.70.330">
    <property type="match status" value="5"/>
</dbReference>
<evidence type="ECO:0000256" key="1">
    <source>
        <dbReference type="ARBA" id="ARBA00004123"/>
    </source>
</evidence>
<feature type="domain" description="RRM" evidence="6">
    <location>
        <begin position="420"/>
        <end position="498"/>
    </location>
</feature>
<organism evidence="7 8">
    <name type="scientific">Meganyctiphanes norvegica</name>
    <name type="common">Northern krill</name>
    <name type="synonym">Thysanopoda norvegica</name>
    <dbReference type="NCBI Taxonomy" id="48144"/>
    <lineage>
        <taxon>Eukaryota</taxon>
        <taxon>Metazoa</taxon>
        <taxon>Ecdysozoa</taxon>
        <taxon>Arthropoda</taxon>
        <taxon>Crustacea</taxon>
        <taxon>Multicrustacea</taxon>
        <taxon>Malacostraca</taxon>
        <taxon>Eumalacostraca</taxon>
        <taxon>Eucarida</taxon>
        <taxon>Euphausiacea</taxon>
        <taxon>Euphausiidae</taxon>
        <taxon>Meganyctiphanes</taxon>
    </lineage>
</organism>
<accession>A0AAV2PWJ1</accession>
<sequence>MDDDMYMSQEAMDQEYTADNGDVEAMKTDDGMEPEHLRKVFIANMNLASTEEDLKKYFSKFGIVLDTNILRQTARGGRDKQSRGWGFVTFNMAECVDKVQGARPHTIDGRQVDTKRVPRKDQRDTPESRMQVKHLAVSGFSSFVSGDDLRAVFEQFGIVNSVMLMTSKDKCGAIIEFDDCDTVDKITLQEEIEVGNNLVEFKKIRPGDIHKAFSQDSDNDEGNDAVNESLVNQIKAKHGGKEPEQYRKLFVGNINYSTSEERLKEYFGKFGDVINAFIMTDHKTKEPRGFGYITFTKSSCVDEVQKTRPHSLDDRVLTTGRANPKDKKDKPESSMKATKLFVGCRSFGNVTEEDLTKIFSQFGKVKACNIPKVGGKNRNYGFIEFVDSDSVDKACLFESEIELNGKPVNLNKKPDENKCTKLFVGSRSFANIKEEDIRECFSQFGKVVACNIPKMKDGSNRNFGFVEFENGEAADKAAKQSEKLDIKGNTLNINKKPDGDKSQAQQRGGMEMGGQRGWEDERLRYDDGWGQRDPYGREAWGPRDPYAMEFEREREMRARYGRYDDMGPARRPGPEDYPPRAMGIGAMRREPMMSNTRASPYSRGYYGGY</sequence>
<feature type="region of interest" description="Disordered" evidence="5">
    <location>
        <begin position="103"/>
        <end position="129"/>
    </location>
</feature>
<proteinExistence type="predicted"/>
<reference evidence="7 8" key="1">
    <citation type="submission" date="2024-05" db="EMBL/GenBank/DDBJ databases">
        <authorList>
            <person name="Wallberg A."/>
        </authorList>
    </citation>
    <scope>NUCLEOTIDE SEQUENCE [LARGE SCALE GENOMIC DNA]</scope>
</reference>
<name>A0AAV2PWJ1_MEGNR</name>
<dbReference type="GO" id="GO:0003723">
    <property type="term" value="F:RNA binding"/>
    <property type="evidence" value="ECO:0007669"/>
    <property type="project" value="UniProtKB-UniRule"/>
</dbReference>
<feature type="domain" description="RRM" evidence="6">
    <location>
        <begin position="247"/>
        <end position="321"/>
    </location>
</feature>
<dbReference type="CDD" id="cd00590">
    <property type="entry name" value="RRM_SF"/>
    <property type="match status" value="1"/>
</dbReference>
<dbReference type="PANTHER" id="PTHR48033">
    <property type="entry name" value="RNA-BINDING (RRM/RBD/RNP MOTIFS) FAMILY PROTEIN"/>
    <property type="match status" value="1"/>
</dbReference>
<dbReference type="SMART" id="SM00360">
    <property type="entry name" value="RRM"/>
    <property type="match status" value="5"/>
</dbReference>
<feature type="domain" description="RRM" evidence="6">
    <location>
        <begin position="38"/>
        <end position="124"/>
    </location>
</feature>
<dbReference type="GO" id="GO:0010468">
    <property type="term" value="P:regulation of gene expression"/>
    <property type="evidence" value="ECO:0007669"/>
    <property type="project" value="TreeGrafter"/>
</dbReference>
<dbReference type="PROSITE" id="PS50102">
    <property type="entry name" value="RRM"/>
    <property type="match status" value="5"/>
</dbReference>
<dbReference type="AlphaFoldDB" id="A0AAV2PWJ1"/>
<comment type="caution">
    <text evidence="7">The sequence shown here is derived from an EMBL/GenBank/DDBJ whole genome shotgun (WGS) entry which is preliminary data.</text>
</comment>
<evidence type="ECO:0000256" key="5">
    <source>
        <dbReference type="SAM" id="MobiDB-lite"/>
    </source>
</evidence>
<feature type="domain" description="RRM" evidence="6">
    <location>
        <begin position="133"/>
        <end position="205"/>
    </location>
</feature>
<gene>
    <name evidence="7" type="ORF">MNOR_LOCUS4123</name>
</gene>
<feature type="region of interest" description="Disordered" evidence="5">
    <location>
        <begin position="488"/>
        <end position="514"/>
    </location>
</feature>
<evidence type="ECO:0000259" key="6">
    <source>
        <dbReference type="PROSITE" id="PS50102"/>
    </source>
</evidence>
<evidence type="ECO:0000256" key="2">
    <source>
        <dbReference type="ARBA" id="ARBA00022884"/>
    </source>
</evidence>
<protein>
    <recommendedName>
        <fullName evidence="6">RRM domain-containing protein</fullName>
    </recommendedName>
</protein>
<feature type="region of interest" description="Disordered" evidence="5">
    <location>
        <begin position="311"/>
        <end position="334"/>
    </location>
</feature>
<keyword evidence="8" id="KW-1185">Reference proteome</keyword>
<evidence type="ECO:0000313" key="8">
    <source>
        <dbReference type="Proteomes" id="UP001497623"/>
    </source>
</evidence>
<dbReference type="GO" id="GO:0000785">
    <property type="term" value="C:chromatin"/>
    <property type="evidence" value="ECO:0007669"/>
    <property type="project" value="TreeGrafter"/>
</dbReference>
<dbReference type="GO" id="GO:0005654">
    <property type="term" value="C:nucleoplasm"/>
    <property type="evidence" value="ECO:0007669"/>
    <property type="project" value="TreeGrafter"/>
</dbReference>
<dbReference type="InterPro" id="IPR012677">
    <property type="entry name" value="Nucleotide-bd_a/b_plait_sf"/>
</dbReference>
<evidence type="ECO:0000256" key="4">
    <source>
        <dbReference type="PROSITE-ProRule" id="PRU00176"/>
    </source>
</evidence>
<keyword evidence="2 4" id="KW-0694">RNA-binding</keyword>
<comment type="subcellular location">
    <subcellularLocation>
        <location evidence="1">Nucleus</location>
    </subcellularLocation>
</comment>
<dbReference type="InterPro" id="IPR000504">
    <property type="entry name" value="RRM_dom"/>
</dbReference>
<feature type="compositionally biased region" description="Basic and acidic residues" evidence="5">
    <location>
        <begin position="323"/>
        <end position="333"/>
    </location>
</feature>
<dbReference type="PANTHER" id="PTHR48033:SF10">
    <property type="entry name" value="RNA-BINDING PROTEIN SQUID"/>
    <property type="match status" value="1"/>
</dbReference>
<feature type="domain" description="RRM" evidence="6">
    <location>
        <begin position="338"/>
        <end position="415"/>
    </location>
</feature>
<dbReference type="InterPro" id="IPR035979">
    <property type="entry name" value="RBD_domain_sf"/>
</dbReference>
<dbReference type="Pfam" id="PF00076">
    <property type="entry name" value="RRM_1"/>
    <property type="match status" value="4"/>
</dbReference>
<evidence type="ECO:0000313" key="7">
    <source>
        <dbReference type="EMBL" id="CAL4064474.1"/>
    </source>
</evidence>
<evidence type="ECO:0000256" key="3">
    <source>
        <dbReference type="ARBA" id="ARBA00023242"/>
    </source>
</evidence>
<dbReference type="EMBL" id="CAXKWB010001495">
    <property type="protein sequence ID" value="CAL4064474.1"/>
    <property type="molecule type" value="Genomic_DNA"/>
</dbReference>
<dbReference type="SUPFAM" id="SSF54928">
    <property type="entry name" value="RNA-binding domain, RBD"/>
    <property type="match status" value="3"/>
</dbReference>
<feature type="compositionally biased region" description="Basic and acidic residues" evidence="5">
    <location>
        <begin position="105"/>
        <end position="127"/>
    </location>
</feature>
<dbReference type="Proteomes" id="UP001497623">
    <property type="component" value="Unassembled WGS sequence"/>
</dbReference>
<keyword evidence="3" id="KW-0539">Nucleus</keyword>